<accession>F2B925</accession>
<protein>
    <submittedName>
        <fullName evidence="1">Uncharacterized protein</fullName>
    </submittedName>
</protein>
<reference evidence="1 2" key="1">
    <citation type="submission" date="2011-02" db="EMBL/GenBank/DDBJ databases">
        <authorList>
            <person name="Muzny D."/>
            <person name="Qin X."/>
            <person name="Deng J."/>
            <person name="Jiang H."/>
            <person name="Liu Y."/>
            <person name="Qu J."/>
            <person name="Song X.-Z."/>
            <person name="Zhang L."/>
            <person name="Thornton R."/>
            <person name="Coyle M."/>
            <person name="Francisco L."/>
            <person name="Jackson L."/>
            <person name="Javaid M."/>
            <person name="Korchina V."/>
            <person name="Kovar C."/>
            <person name="Mata R."/>
            <person name="Mathew T."/>
            <person name="Ngo R."/>
            <person name="Nguyen L."/>
            <person name="Nguyen N."/>
            <person name="Okwuonu G."/>
            <person name="Ongeri F."/>
            <person name="Pham C."/>
            <person name="Simmons D."/>
            <person name="Wilczek-Boney K."/>
            <person name="Hale W."/>
            <person name="Jakkamsetti A."/>
            <person name="Pham P."/>
            <person name="Ruth R."/>
            <person name="San Lucas F."/>
            <person name="Warren J."/>
            <person name="Zhang J."/>
            <person name="Zhao Z."/>
            <person name="Zhou C."/>
            <person name="Zhu D."/>
            <person name="Lee S."/>
            <person name="Bess C."/>
            <person name="Blankenburg K."/>
            <person name="Forbes L."/>
            <person name="Fu Q."/>
            <person name="Gubbala S."/>
            <person name="Hirani K."/>
            <person name="Jayaseelan J.C."/>
            <person name="Lara F."/>
            <person name="Munidasa M."/>
            <person name="Palculict T."/>
            <person name="Patil S."/>
            <person name="Pu L.-L."/>
            <person name="Saada N."/>
            <person name="Tang L."/>
            <person name="Weissenberger G."/>
            <person name="Zhu Y."/>
            <person name="Hemphill L."/>
            <person name="Shang Y."/>
            <person name="Youmans B."/>
            <person name="Ayvaz T."/>
            <person name="Ross M."/>
            <person name="Santibanez J."/>
            <person name="Aqrawi P."/>
            <person name="Gross S."/>
            <person name="Joshi V."/>
            <person name="Fowler G."/>
            <person name="Nazareth L."/>
            <person name="Reid J."/>
            <person name="Worley K."/>
            <person name="Petrosino J."/>
            <person name="Highlander S."/>
            <person name="Gibbs R."/>
        </authorList>
    </citation>
    <scope>NUCLEOTIDE SEQUENCE [LARGE SCALE GENOMIC DNA]</scope>
    <source>
        <strain evidence="1 2">ATCC BAA-1200</strain>
    </source>
</reference>
<dbReference type="AlphaFoldDB" id="F2B925"/>
<comment type="caution">
    <text evidence="1">The sequence shown here is derived from an EMBL/GenBank/DDBJ whole genome shotgun (WGS) entry which is preliminary data.</text>
</comment>
<dbReference type="HOGENOM" id="CLU_3082169_0_0_4"/>
<evidence type="ECO:0000313" key="1">
    <source>
        <dbReference type="EMBL" id="EGF12029.1"/>
    </source>
</evidence>
<dbReference type="EMBL" id="AFAY01000004">
    <property type="protein sequence ID" value="EGF12029.1"/>
    <property type="molecule type" value="Genomic_DNA"/>
</dbReference>
<name>F2B925_9NEIS</name>
<evidence type="ECO:0000313" key="2">
    <source>
        <dbReference type="Proteomes" id="UP000004105"/>
    </source>
</evidence>
<proteinExistence type="predicted"/>
<dbReference type="Proteomes" id="UP000004105">
    <property type="component" value="Unassembled WGS sequence"/>
</dbReference>
<organism evidence="1 2">
    <name type="scientific">Neisseria bacilliformis ATCC BAA-1200</name>
    <dbReference type="NCBI Taxonomy" id="888742"/>
    <lineage>
        <taxon>Bacteria</taxon>
        <taxon>Pseudomonadati</taxon>
        <taxon>Pseudomonadota</taxon>
        <taxon>Betaproteobacteria</taxon>
        <taxon>Neisseriales</taxon>
        <taxon>Neisseriaceae</taxon>
        <taxon>Neisseria</taxon>
    </lineage>
</organism>
<sequence length="52" mass="5744">MVFFHGGTLCGKVAHCSRKGRLKARLRRSFAIGKAVFQAASNAIFVHRKESP</sequence>
<keyword evidence="2" id="KW-1185">Reference proteome</keyword>
<gene>
    <name evidence="1" type="ORF">HMPREF9123_0235</name>
</gene>